<dbReference type="RefSeq" id="WP_087862810.1">
    <property type="nucleotide sequence ID" value="NZ_LT859958.1"/>
</dbReference>
<organism evidence="2 3">
    <name type="scientific">Candidatus Brevifilum fermentans</name>
    <dbReference type="NCBI Taxonomy" id="1986204"/>
    <lineage>
        <taxon>Bacteria</taxon>
        <taxon>Bacillati</taxon>
        <taxon>Chloroflexota</taxon>
        <taxon>Anaerolineae</taxon>
        <taxon>Anaerolineales</taxon>
        <taxon>Anaerolineaceae</taxon>
        <taxon>Candidatus Brevifilum</taxon>
    </lineage>
</organism>
<evidence type="ECO:0000313" key="3">
    <source>
        <dbReference type="Proteomes" id="UP000195514"/>
    </source>
</evidence>
<proteinExistence type="predicted"/>
<keyword evidence="3" id="KW-1185">Reference proteome</keyword>
<feature type="transmembrane region" description="Helical" evidence="1">
    <location>
        <begin position="180"/>
        <end position="204"/>
    </location>
</feature>
<feature type="transmembrane region" description="Helical" evidence="1">
    <location>
        <begin position="224"/>
        <end position="242"/>
    </location>
</feature>
<keyword evidence="1" id="KW-0812">Transmembrane</keyword>
<feature type="transmembrane region" description="Helical" evidence="1">
    <location>
        <begin position="120"/>
        <end position="145"/>
    </location>
</feature>
<protein>
    <submittedName>
        <fullName evidence="2">Uncharacterized protein</fullName>
    </submittedName>
</protein>
<gene>
    <name evidence="2" type="ORF">CFX1CAM_1947</name>
</gene>
<keyword evidence="1" id="KW-0472">Membrane</keyword>
<feature type="transmembrane region" description="Helical" evidence="1">
    <location>
        <begin position="308"/>
        <end position="326"/>
    </location>
</feature>
<evidence type="ECO:0000313" key="2">
    <source>
        <dbReference type="EMBL" id="SMX55012.1"/>
    </source>
</evidence>
<dbReference type="EMBL" id="LT859958">
    <property type="protein sequence ID" value="SMX55012.1"/>
    <property type="molecule type" value="Genomic_DNA"/>
</dbReference>
<dbReference type="AlphaFoldDB" id="A0A1Y6K5M8"/>
<dbReference type="OrthoDB" id="164309at2"/>
<dbReference type="Proteomes" id="UP000195514">
    <property type="component" value="Chromosome I"/>
</dbReference>
<sequence length="342" mass="38238">MQMINLYLAEIEKHLPARNREDVLKEIQSTLMDMIEDRNSDSEQPPNDDLIISVLQEYGKPRQVAQKYIKYTSLIGPRMYPTYLQVLKIVLAVLAGINLIGIIITIATFSGTSLGLFETIAQVIGGLFNSLFLGFGIVSLVFAIIERTLPADLKIKIGKEWTSEDLLSQKDHHTIKIAEIALEIIFTLAFVVLINFFLDRIGIYYLGETGWMVSPILNQNFNRYIPLLTVANLLSIVLNLFLIRKGRWNKATTVAKLVINVFTIGISIAILTGPNILTLDPSAWNALDIDISKTAAELTGLMNMGMRILIGLSIFGLVLESIKRLVADFFNKDRARSLINAK</sequence>
<reference evidence="3" key="1">
    <citation type="submission" date="2017-05" db="EMBL/GenBank/DDBJ databases">
        <authorList>
            <person name="Kirkegaard R."/>
            <person name="Mcilroy J S."/>
        </authorList>
    </citation>
    <scope>NUCLEOTIDE SEQUENCE [LARGE SCALE GENOMIC DNA]</scope>
</reference>
<dbReference type="Pfam" id="PF22564">
    <property type="entry name" value="HAAS"/>
    <property type="match status" value="1"/>
</dbReference>
<accession>A0A1Y6K5M8</accession>
<name>A0A1Y6K5M8_9CHLR</name>
<evidence type="ECO:0000256" key="1">
    <source>
        <dbReference type="SAM" id="Phobius"/>
    </source>
</evidence>
<feature type="transmembrane region" description="Helical" evidence="1">
    <location>
        <begin position="254"/>
        <end position="277"/>
    </location>
</feature>
<feature type="transmembrane region" description="Helical" evidence="1">
    <location>
        <begin position="86"/>
        <end position="108"/>
    </location>
</feature>
<keyword evidence="1" id="KW-1133">Transmembrane helix</keyword>
<dbReference type="KEGG" id="abat:CFX1CAM_1947"/>